<keyword evidence="5 9" id="KW-0784">Thiamine biosynthesis</keyword>
<feature type="binding site" evidence="9">
    <location>
        <begin position="143"/>
        <end position="145"/>
    </location>
    <ligand>
        <name>2-[(2R,5Z)-2-carboxy-4-methylthiazol-5(2H)-ylidene]ethyl phosphate</name>
        <dbReference type="ChEBI" id="CHEBI:62899"/>
    </ligand>
</feature>
<dbReference type="PANTHER" id="PTHR20857">
    <property type="entry name" value="THIAMINE-PHOSPHATE PYROPHOSPHORYLASE"/>
    <property type="match status" value="1"/>
</dbReference>
<feature type="domain" description="Thiamine phosphate synthase/TenI" evidence="12">
    <location>
        <begin position="15"/>
        <end position="198"/>
    </location>
</feature>
<dbReference type="InterPro" id="IPR013785">
    <property type="entry name" value="Aldolase_TIM"/>
</dbReference>
<feature type="binding site" evidence="9">
    <location>
        <position position="99"/>
    </location>
    <ligand>
        <name>Mg(2+)</name>
        <dbReference type="ChEBI" id="CHEBI:18420"/>
    </ligand>
</feature>
<comment type="catalytic activity">
    <reaction evidence="7 9 10">
        <text>2-(2-carboxy-4-methylthiazol-5-yl)ethyl phosphate + 4-amino-2-methyl-5-(diphosphooxymethyl)pyrimidine + 2 H(+) = thiamine phosphate + CO2 + diphosphate</text>
        <dbReference type="Rhea" id="RHEA:47848"/>
        <dbReference type="ChEBI" id="CHEBI:15378"/>
        <dbReference type="ChEBI" id="CHEBI:16526"/>
        <dbReference type="ChEBI" id="CHEBI:33019"/>
        <dbReference type="ChEBI" id="CHEBI:37575"/>
        <dbReference type="ChEBI" id="CHEBI:57841"/>
        <dbReference type="ChEBI" id="CHEBI:62890"/>
        <dbReference type="EC" id="2.5.1.3"/>
    </reaction>
</comment>
<dbReference type="HAMAP" id="MF_00097">
    <property type="entry name" value="TMP_synthase"/>
    <property type="match status" value="1"/>
</dbReference>
<keyword evidence="2 9" id="KW-0808">Transferase</keyword>
<evidence type="ECO:0000256" key="6">
    <source>
        <dbReference type="ARBA" id="ARBA00047334"/>
    </source>
</evidence>
<feature type="binding site" evidence="9">
    <location>
        <position position="117"/>
    </location>
    <ligand>
        <name>4-amino-2-methyl-5-(diphosphooxymethyl)pyrimidine</name>
        <dbReference type="ChEBI" id="CHEBI:57841"/>
    </ligand>
</feature>
<feature type="binding site" evidence="9">
    <location>
        <position position="175"/>
    </location>
    <ligand>
        <name>2-[(2R,5Z)-2-carboxy-4-methylthiazol-5(2H)-ylidene]ethyl phosphate</name>
        <dbReference type="ChEBI" id="CHEBI:62899"/>
    </ligand>
</feature>
<comment type="similarity">
    <text evidence="9 10">Belongs to the thiamine-phosphate synthase family.</text>
</comment>
<comment type="caution">
    <text evidence="13">The sequence shown here is derived from an EMBL/GenBank/DDBJ whole genome shotgun (WGS) entry which is preliminary data.</text>
</comment>
<dbReference type="EMBL" id="JAMQCR010000001">
    <property type="protein sequence ID" value="MCM2533073.1"/>
    <property type="molecule type" value="Genomic_DNA"/>
</dbReference>
<evidence type="ECO:0000256" key="9">
    <source>
        <dbReference type="HAMAP-Rule" id="MF_00097"/>
    </source>
</evidence>
<dbReference type="NCBIfam" id="TIGR00693">
    <property type="entry name" value="thiE"/>
    <property type="match status" value="1"/>
</dbReference>
<organism evidence="13 14">
    <name type="scientific">Neobacillus pocheonensis</name>
    <dbReference type="NCBI Taxonomy" id="363869"/>
    <lineage>
        <taxon>Bacteria</taxon>
        <taxon>Bacillati</taxon>
        <taxon>Bacillota</taxon>
        <taxon>Bacilli</taxon>
        <taxon>Bacillales</taxon>
        <taxon>Bacillaceae</taxon>
        <taxon>Neobacillus</taxon>
    </lineage>
</organism>
<evidence type="ECO:0000256" key="4">
    <source>
        <dbReference type="ARBA" id="ARBA00022842"/>
    </source>
</evidence>
<comment type="pathway">
    <text evidence="1 9 11">Cofactor biosynthesis; thiamine diphosphate biosynthesis; thiamine phosphate from 4-amino-2-methyl-5-diphosphomethylpyrimidine and 4-methyl-5-(2-phosphoethyl)-thiazole: step 1/1.</text>
</comment>
<gene>
    <name evidence="9 13" type="primary">thiE</name>
    <name evidence="13" type="ORF">NDK43_12580</name>
</gene>
<evidence type="ECO:0000256" key="1">
    <source>
        <dbReference type="ARBA" id="ARBA00005165"/>
    </source>
</evidence>
<accession>A0ABT0W9Q6</accession>
<dbReference type="InterPro" id="IPR036206">
    <property type="entry name" value="ThiamineP_synth_sf"/>
</dbReference>
<evidence type="ECO:0000256" key="2">
    <source>
        <dbReference type="ARBA" id="ARBA00022679"/>
    </source>
</evidence>
<feature type="binding site" evidence="9">
    <location>
        <position position="79"/>
    </location>
    <ligand>
        <name>4-amino-2-methyl-5-(diphosphooxymethyl)pyrimidine</name>
        <dbReference type="ChEBI" id="CHEBI:57841"/>
    </ligand>
</feature>
<comment type="function">
    <text evidence="9">Condenses 4-methyl-5-(beta-hydroxyethyl)thiazole monophosphate (THZ-P) and 2-methyl-4-amino-5-hydroxymethyl pyrimidine pyrophosphate (HMP-PP) to form thiamine monophosphate (TMP).</text>
</comment>
<proteinExistence type="inferred from homology"/>
<keyword evidence="3 9" id="KW-0479">Metal-binding</keyword>
<feature type="binding site" evidence="9">
    <location>
        <begin position="44"/>
        <end position="48"/>
    </location>
    <ligand>
        <name>4-amino-2-methyl-5-(diphosphooxymethyl)pyrimidine</name>
        <dbReference type="ChEBI" id="CHEBI:57841"/>
    </ligand>
</feature>
<feature type="binding site" evidence="9">
    <location>
        <position position="80"/>
    </location>
    <ligand>
        <name>Mg(2+)</name>
        <dbReference type="ChEBI" id="CHEBI:18420"/>
    </ligand>
</feature>
<sequence>MPRINEEKLRDALKVYFIVGSNNCVKNPVQVVEEAIEGGITIFQFREKGKDALEGHEKYMLAKELQAICKTKGIPFIVNDDIDLAIELNADGLHIGQEDEPVMNIRKKIGDKILGVSAHSLEEAKIAIKNGADYLGLGPIFPTKTKEDAKEVRGTTLIEELRANGLDIPIVGIGGITIDNARTVMKAGADGVAVITAISQSEKILETTQRLSENVL</sequence>
<protein>
    <recommendedName>
        <fullName evidence="9">Thiamine-phosphate synthase</fullName>
        <shortName evidence="9">TP synthase</shortName>
        <shortName evidence="9">TPS</shortName>
        <ecNumber evidence="9">2.5.1.3</ecNumber>
    </recommendedName>
    <alternativeName>
        <fullName evidence="9">Thiamine-phosphate pyrophosphorylase</fullName>
        <shortName evidence="9">TMP pyrophosphorylase</shortName>
        <shortName evidence="9">TMP-PPase</shortName>
    </alternativeName>
</protein>
<feature type="binding site" evidence="9">
    <location>
        <position position="146"/>
    </location>
    <ligand>
        <name>4-amino-2-methyl-5-(diphosphooxymethyl)pyrimidine</name>
        <dbReference type="ChEBI" id="CHEBI:57841"/>
    </ligand>
</feature>
<evidence type="ECO:0000256" key="8">
    <source>
        <dbReference type="ARBA" id="ARBA00047883"/>
    </source>
</evidence>
<evidence type="ECO:0000256" key="5">
    <source>
        <dbReference type="ARBA" id="ARBA00022977"/>
    </source>
</evidence>
<dbReference type="Gene3D" id="3.20.20.70">
    <property type="entry name" value="Aldolase class I"/>
    <property type="match status" value="1"/>
</dbReference>
<dbReference type="InterPro" id="IPR034291">
    <property type="entry name" value="TMP_synthase"/>
</dbReference>
<keyword evidence="14" id="KW-1185">Reference proteome</keyword>
<comment type="cofactor">
    <cofactor evidence="9">
        <name>Mg(2+)</name>
        <dbReference type="ChEBI" id="CHEBI:18420"/>
    </cofactor>
    <text evidence="9">Binds 1 Mg(2+) ion per subunit.</text>
</comment>
<evidence type="ECO:0000256" key="3">
    <source>
        <dbReference type="ARBA" id="ARBA00022723"/>
    </source>
</evidence>
<reference evidence="13 14" key="1">
    <citation type="submission" date="2022-06" db="EMBL/GenBank/DDBJ databases">
        <authorList>
            <person name="Jeon C.O."/>
        </authorList>
    </citation>
    <scope>NUCLEOTIDE SEQUENCE [LARGE SCALE GENOMIC DNA]</scope>
    <source>
        <strain evidence="13 14">KCTC 13943</strain>
    </source>
</reference>
<feature type="binding site" evidence="9">
    <location>
        <begin position="195"/>
        <end position="196"/>
    </location>
    <ligand>
        <name>2-[(2R,5Z)-2-carboxy-4-methylthiazol-5(2H)-ylidene]ethyl phosphate</name>
        <dbReference type="ChEBI" id="CHEBI:62899"/>
    </ligand>
</feature>
<name>A0ABT0W9Q6_9BACI</name>
<evidence type="ECO:0000256" key="10">
    <source>
        <dbReference type="RuleBase" id="RU003826"/>
    </source>
</evidence>
<dbReference type="SUPFAM" id="SSF51391">
    <property type="entry name" value="Thiamin phosphate synthase"/>
    <property type="match status" value="1"/>
</dbReference>
<keyword evidence="4 9" id="KW-0460">Magnesium</keyword>
<dbReference type="EC" id="2.5.1.3" evidence="9"/>
<evidence type="ECO:0000256" key="11">
    <source>
        <dbReference type="RuleBase" id="RU004253"/>
    </source>
</evidence>
<dbReference type="GO" id="GO:0004789">
    <property type="term" value="F:thiamine-phosphate diphosphorylase activity"/>
    <property type="evidence" value="ECO:0007669"/>
    <property type="project" value="UniProtKB-EC"/>
</dbReference>
<evidence type="ECO:0000313" key="13">
    <source>
        <dbReference type="EMBL" id="MCM2533073.1"/>
    </source>
</evidence>
<evidence type="ECO:0000313" key="14">
    <source>
        <dbReference type="Proteomes" id="UP001523262"/>
    </source>
</evidence>
<dbReference type="CDD" id="cd00564">
    <property type="entry name" value="TMP_TenI"/>
    <property type="match status" value="1"/>
</dbReference>
<comment type="catalytic activity">
    <reaction evidence="6 9 10">
        <text>4-methyl-5-(2-phosphooxyethyl)-thiazole + 4-amino-2-methyl-5-(diphosphooxymethyl)pyrimidine + H(+) = thiamine phosphate + diphosphate</text>
        <dbReference type="Rhea" id="RHEA:22328"/>
        <dbReference type="ChEBI" id="CHEBI:15378"/>
        <dbReference type="ChEBI" id="CHEBI:33019"/>
        <dbReference type="ChEBI" id="CHEBI:37575"/>
        <dbReference type="ChEBI" id="CHEBI:57841"/>
        <dbReference type="ChEBI" id="CHEBI:58296"/>
        <dbReference type="EC" id="2.5.1.3"/>
    </reaction>
</comment>
<evidence type="ECO:0000259" key="12">
    <source>
        <dbReference type="Pfam" id="PF02581"/>
    </source>
</evidence>
<dbReference type="PANTHER" id="PTHR20857:SF15">
    <property type="entry name" value="THIAMINE-PHOSPHATE SYNTHASE"/>
    <property type="match status" value="1"/>
</dbReference>
<dbReference type="InterPro" id="IPR022998">
    <property type="entry name" value="ThiamineP_synth_TenI"/>
</dbReference>
<dbReference type="Pfam" id="PF02581">
    <property type="entry name" value="TMP-TENI"/>
    <property type="match status" value="1"/>
</dbReference>
<evidence type="ECO:0000256" key="7">
    <source>
        <dbReference type="ARBA" id="ARBA00047851"/>
    </source>
</evidence>
<dbReference type="Proteomes" id="UP001523262">
    <property type="component" value="Unassembled WGS sequence"/>
</dbReference>
<comment type="catalytic activity">
    <reaction evidence="8 9 10">
        <text>2-[(2R,5Z)-2-carboxy-4-methylthiazol-5(2H)-ylidene]ethyl phosphate + 4-amino-2-methyl-5-(diphosphooxymethyl)pyrimidine + 2 H(+) = thiamine phosphate + CO2 + diphosphate</text>
        <dbReference type="Rhea" id="RHEA:47844"/>
        <dbReference type="ChEBI" id="CHEBI:15378"/>
        <dbReference type="ChEBI" id="CHEBI:16526"/>
        <dbReference type="ChEBI" id="CHEBI:33019"/>
        <dbReference type="ChEBI" id="CHEBI:37575"/>
        <dbReference type="ChEBI" id="CHEBI:57841"/>
        <dbReference type="ChEBI" id="CHEBI:62899"/>
        <dbReference type="EC" id="2.5.1.3"/>
    </reaction>
</comment>